<dbReference type="Pfam" id="PF04607">
    <property type="entry name" value="RelA_SpoT"/>
    <property type="match status" value="1"/>
</dbReference>
<dbReference type="GO" id="GO:0005886">
    <property type="term" value="C:plasma membrane"/>
    <property type="evidence" value="ECO:0007669"/>
    <property type="project" value="TreeGrafter"/>
</dbReference>
<evidence type="ECO:0000259" key="2">
    <source>
        <dbReference type="PROSITE" id="PS51671"/>
    </source>
</evidence>
<sequence length="735" mass="84227">MNRKIGDRMKDDYILLHRKLYVLFRQNWSMEHTSLLKKIWKNSLQRSADENLEDLLQGLLFDMKTATILVDEIGLMQAVVCAVLLFRPVNRGDASIDEIRGVFGEEVASILRGLKKVNDLTGKKTRVESENYIKLLLSLAEDIRVVFILLAEQLQSMREAKGASPERRLDLSVESTYLYAPLAHRLGLYTIKSELEDLSLKYTDRDTYDFIARKLNETKRSRDRYIAEFIQPLKERLDKTNLKYEIKGRTKSIHSINNKLKKQKIEFENIYDLFAIRIILDSPPQLEKTHCWQVYSIVTDMYQPNPKRLKDWLSIPKSNGYESLHITVMGPAAKWVEVQIRTRRMDEIAERGFAAHWKYKGIKEESTLDDWLLSIRESLENKDADIKEKLGDFKLDLYDEEIFVFTPKGDLFKLPKGASVLDFAFAIHSKLGATCVSGKVNGKNVPIKQVLNSGDQVEINTSSHQSPRQDWLNYVVTAKAKTRIRQLLKEEAGKQVDIAKEMLLRRMKNRKIELDDPLLMQLIKKLKYKTVTDFYIDIAAEKLEVNWVIDRYLELGNKELEQRELPSATSADNFVLKPHSQITGGADELIIDQNLTGVDYRLAKCCNPIYGDEIFGFVSSQGIKIHRTSCPNAHDLFSRFGYRILKARWSGKSSGTASYTSVLRIIGNDQINIVANLMSIISKEDGVQMRSISIDSNDGLFQGNITVMLANTSMLEQLIKKLKAVKGVKSVSRLN</sequence>
<keyword evidence="4" id="KW-0418">Kinase</keyword>
<proteinExistence type="inferred from homology"/>
<dbReference type="CDD" id="cd05399">
    <property type="entry name" value="NT_Rel-Spo_like"/>
    <property type="match status" value="1"/>
</dbReference>
<gene>
    <name evidence="4" type="primary">relA3</name>
    <name evidence="4" type="ORF">ING2E5A_1717</name>
</gene>
<dbReference type="KEGG" id="pmuc:ING2E5A_1717"/>
<dbReference type="InterPro" id="IPR004811">
    <property type="entry name" value="RelA/Spo_fam"/>
</dbReference>
<protein>
    <submittedName>
        <fullName evidence="4">GTP pyrophosphokinase</fullName>
        <ecNumber evidence="4">2.7.6.5</ecNumber>
    </submittedName>
</protein>
<evidence type="ECO:0000259" key="3">
    <source>
        <dbReference type="PROSITE" id="PS51880"/>
    </source>
</evidence>
<dbReference type="PANTHER" id="PTHR21262">
    <property type="entry name" value="GUANOSINE-3',5'-BIS DIPHOSPHATE 3'-PYROPHOSPHOHYDROLASE"/>
    <property type="match status" value="1"/>
</dbReference>
<dbReference type="GO" id="GO:0016301">
    <property type="term" value="F:kinase activity"/>
    <property type="evidence" value="ECO:0007669"/>
    <property type="project" value="UniProtKB-KW"/>
</dbReference>
<dbReference type="Gene3D" id="1.10.3210.10">
    <property type="entry name" value="Hypothetical protein af1432"/>
    <property type="match status" value="1"/>
</dbReference>
<dbReference type="Pfam" id="PF13291">
    <property type="entry name" value="ACT_4"/>
    <property type="match status" value="1"/>
</dbReference>
<dbReference type="CDD" id="cd01668">
    <property type="entry name" value="TGS_RSH"/>
    <property type="match status" value="1"/>
</dbReference>
<dbReference type="InterPro" id="IPR002912">
    <property type="entry name" value="ACT_dom"/>
</dbReference>
<dbReference type="NCBIfam" id="TIGR00691">
    <property type="entry name" value="spoT_relA"/>
    <property type="match status" value="1"/>
</dbReference>
<dbReference type="InterPro" id="IPR004095">
    <property type="entry name" value="TGS"/>
</dbReference>
<dbReference type="FunFam" id="3.10.20.30:FF:000002">
    <property type="entry name" value="GTP pyrophosphokinase (RelA/SpoT)"/>
    <property type="match status" value="1"/>
</dbReference>
<organism evidence="4 5">
    <name type="scientific">Petrimonas mucosa</name>
    <dbReference type="NCBI Taxonomy" id="1642646"/>
    <lineage>
        <taxon>Bacteria</taxon>
        <taxon>Pseudomonadati</taxon>
        <taxon>Bacteroidota</taxon>
        <taxon>Bacteroidia</taxon>
        <taxon>Bacteroidales</taxon>
        <taxon>Dysgonomonadaceae</taxon>
        <taxon>Petrimonas</taxon>
    </lineage>
</organism>
<dbReference type="Gene3D" id="3.30.70.260">
    <property type="match status" value="1"/>
</dbReference>
<dbReference type="Pfam" id="PF02824">
    <property type="entry name" value="TGS"/>
    <property type="match status" value="1"/>
</dbReference>
<dbReference type="Gene3D" id="3.30.460.10">
    <property type="entry name" value="Beta Polymerase, domain 2"/>
    <property type="match status" value="1"/>
</dbReference>
<dbReference type="STRING" id="1642646.ING2E5A_1717"/>
<feature type="domain" description="ACT" evidence="2">
    <location>
        <begin position="662"/>
        <end position="735"/>
    </location>
</feature>
<dbReference type="Gene3D" id="3.10.20.30">
    <property type="match status" value="1"/>
</dbReference>
<dbReference type="InterPro" id="IPR043519">
    <property type="entry name" value="NT_sf"/>
</dbReference>
<keyword evidence="5" id="KW-1185">Reference proteome</keyword>
<dbReference type="SUPFAM" id="SSF109604">
    <property type="entry name" value="HD-domain/PDEase-like"/>
    <property type="match status" value="1"/>
</dbReference>
<evidence type="ECO:0000313" key="4">
    <source>
        <dbReference type="EMBL" id="SCM58229.1"/>
    </source>
</evidence>
<evidence type="ECO:0000256" key="1">
    <source>
        <dbReference type="RuleBase" id="RU003847"/>
    </source>
</evidence>
<dbReference type="GO" id="GO:0008728">
    <property type="term" value="F:GTP diphosphokinase activity"/>
    <property type="evidence" value="ECO:0007669"/>
    <property type="project" value="UniProtKB-EC"/>
</dbReference>
<dbReference type="CDD" id="cd04876">
    <property type="entry name" value="ACT_RelA-SpoT"/>
    <property type="match status" value="1"/>
</dbReference>
<dbReference type="InterPro" id="IPR012676">
    <property type="entry name" value="TGS-like"/>
</dbReference>
<dbReference type="Pfam" id="PF13328">
    <property type="entry name" value="HD_4"/>
    <property type="match status" value="1"/>
</dbReference>
<reference evidence="4 5" key="1">
    <citation type="submission" date="2016-08" db="EMBL/GenBank/DDBJ databases">
        <authorList>
            <person name="Seilhamer J.J."/>
        </authorList>
    </citation>
    <scope>NUCLEOTIDE SEQUENCE [LARGE SCALE GENOMIC DNA]</scope>
    <source>
        <strain evidence="4">ING2-E5A</strain>
    </source>
</reference>
<dbReference type="SUPFAM" id="SSF81301">
    <property type="entry name" value="Nucleotidyltransferase"/>
    <property type="match status" value="1"/>
</dbReference>
<dbReference type="EC" id="2.7.6.5" evidence="4"/>
<name>A0A1G4G7S3_9BACT</name>
<dbReference type="AlphaFoldDB" id="A0A1G4G7S3"/>
<dbReference type="SMART" id="SM00954">
    <property type="entry name" value="RelA_SpoT"/>
    <property type="match status" value="1"/>
</dbReference>
<comment type="function">
    <text evidence="1">In eubacteria ppGpp (guanosine 3'-diphosphate 5'-diphosphate) is a mediator of the stringent response that coordinates a variety of cellular activities in response to changes in nutritional abundance.</text>
</comment>
<dbReference type="EMBL" id="LT608328">
    <property type="protein sequence ID" value="SCM58229.1"/>
    <property type="molecule type" value="Genomic_DNA"/>
</dbReference>
<keyword evidence="4" id="KW-0808">Transferase</keyword>
<feature type="domain" description="TGS" evidence="3">
    <location>
        <begin position="400"/>
        <end position="461"/>
    </location>
</feature>
<dbReference type="InterPro" id="IPR007685">
    <property type="entry name" value="RelA_SpoT"/>
</dbReference>
<dbReference type="InterPro" id="IPR012675">
    <property type="entry name" value="Beta-grasp_dom_sf"/>
</dbReference>
<comment type="similarity">
    <text evidence="1">Belongs to the relA/spoT family.</text>
</comment>
<dbReference type="PANTHER" id="PTHR21262:SF31">
    <property type="entry name" value="GTP PYROPHOSPHOKINASE"/>
    <property type="match status" value="1"/>
</dbReference>
<dbReference type="GO" id="GO:0015969">
    <property type="term" value="P:guanosine tetraphosphate metabolic process"/>
    <property type="evidence" value="ECO:0007669"/>
    <property type="project" value="InterPro"/>
</dbReference>
<dbReference type="PROSITE" id="PS51880">
    <property type="entry name" value="TGS"/>
    <property type="match status" value="1"/>
</dbReference>
<evidence type="ECO:0000313" key="5">
    <source>
        <dbReference type="Proteomes" id="UP000178485"/>
    </source>
</evidence>
<dbReference type="Proteomes" id="UP000178485">
    <property type="component" value="Chromosome i"/>
</dbReference>
<dbReference type="PROSITE" id="PS51671">
    <property type="entry name" value="ACT"/>
    <property type="match status" value="1"/>
</dbReference>
<dbReference type="SUPFAM" id="SSF81271">
    <property type="entry name" value="TGS-like"/>
    <property type="match status" value="1"/>
</dbReference>
<accession>A0A1G4G7S3</accession>
<dbReference type="InterPro" id="IPR033655">
    <property type="entry name" value="TGS_RelA/SpoT"/>
</dbReference>